<gene>
    <name evidence="2" type="ORF">AFM11_28845</name>
</gene>
<dbReference type="AlphaFoldDB" id="A0A132PES3"/>
<evidence type="ECO:0000256" key="1">
    <source>
        <dbReference type="SAM" id="MobiDB-lite"/>
    </source>
</evidence>
<organism evidence="2 3">
    <name type="scientific">Mycolicibacterium wolinskyi</name>
    <dbReference type="NCBI Taxonomy" id="59750"/>
    <lineage>
        <taxon>Bacteria</taxon>
        <taxon>Bacillati</taxon>
        <taxon>Actinomycetota</taxon>
        <taxon>Actinomycetes</taxon>
        <taxon>Mycobacteriales</taxon>
        <taxon>Mycobacteriaceae</taxon>
        <taxon>Mycolicibacterium</taxon>
    </lineage>
</organism>
<keyword evidence="3" id="KW-1185">Reference proteome</keyword>
<dbReference type="EMBL" id="LGTW01000024">
    <property type="protein sequence ID" value="KWX20835.1"/>
    <property type="molecule type" value="Genomic_DNA"/>
</dbReference>
<protein>
    <submittedName>
        <fullName evidence="2">Uncharacterized protein</fullName>
    </submittedName>
</protein>
<reference evidence="2 3" key="1">
    <citation type="submission" date="2015-07" db="EMBL/GenBank/DDBJ databases">
        <title>A draft genome sequence of Mycobacterium wolinskyi.</title>
        <authorList>
            <person name="de Man T.J."/>
            <person name="Perry K.A."/>
            <person name="Coulliette A.D."/>
            <person name="Jensen B."/>
            <person name="Toney N.C."/>
            <person name="Limbago B.M."/>
            <person name="Noble-Wang J."/>
        </authorList>
    </citation>
    <scope>NUCLEOTIDE SEQUENCE [LARGE SCALE GENOMIC DNA]</scope>
    <source>
        <strain evidence="2 3">CDC_01</strain>
    </source>
</reference>
<feature type="region of interest" description="Disordered" evidence="1">
    <location>
        <begin position="22"/>
        <end position="44"/>
    </location>
</feature>
<dbReference type="Proteomes" id="UP000070612">
    <property type="component" value="Unassembled WGS sequence"/>
</dbReference>
<proteinExistence type="predicted"/>
<accession>A0A132PES3</accession>
<comment type="caution">
    <text evidence="2">The sequence shown here is derived from an EMBL/GenBank/DDBJ whole genome shotgun (WGS) entry which is preliminary data.</text>
</comment>
<evidence type="ECO:0000313" key="2">
    <source>
        <dbReference type="EMBL" id="KWX20835.1"/>
    </source>
</evidence>
<sequence>MAVDDPGVDEIVQMADEHAFGDLGDAAPQLGGAHRPVDQAPQDGAFPAAVDDRQRGVDRTFADFFLRHRHGVAPHVGAD</sequence>
<name>A0A132PES3_9MYCO</name>
<evidence type="ECO:0000313" key="3">
    <source>
        <dbReference type="Proteomes" id="UP000070612"/>
    </source>
</evidence>